<comment type="caution">
    <text evidence="12">The sequence shown here is derived from an EMBL/GenBank/DDBJ whole genome shotgun (WGS) entry which is preliminary data.</text>
</comment>
<accession>A0A840UKU2</accession>
<dbReference type="SUPFAM" id="SSF51182">
    <property type="entry name" value="RmlC-like cupins"/>
    <property type="match status" value="1"/>
</dbReference>
<dbReference type="InterPro" id="IPR006375">
    <property type="entry name" value="Man1P_GuaTrfase/Man6P_Isoase"/>
</dbReference>
<dbReference type="NCBIfam" id="TIGR01479">
    <property type="entry name" value="GMP_PMI"/>
    <property type="match status" value="1"/>
</dbReference>
<dbReference type="Pfam" id="PF00483">
    <property type="entry name" value="NTP_transferase"/>
    <property type="match status" value="1"/>
</dbReference>
<protein>
    <recommendedName>
        <fullName evidence="2">mannose-1-phosphate guanylyltransferase</fullName>
        <ecNumber evidence="2">2.7.7.13</ecNumber>
    </recommendedName>
</protein>
<evidence type="ECO:0000256" key="2">
    <source>
        <dbReference type="ARBA" id="ARBA00012387"/>
    </source>
</evidence>
<sequence length="458" mass="51699">MKVIILAGGGGTRLFPLSRKKRPKQFLHINQDKSLLAETIDRFRQIVKVTDIVIVTGKDYLFSVKSELAECNALEAHIVIENEARNTAPAIVLAAQYCKDILNSQDDEALFIAPSDHIIRPLKIYNDIVEKAEREAQRGSFVAFGAKTTKPETAFGYIRTGIKEENGFYKISGFTEKPDKKTALEYTEDTKYFWNSGMFCFTWQTYYEELQKYANPIVKYIGNTYEETAANFANMPGISIDYAVAEKTQRGVMIPLDLYWNDVGSWDALYEVLEKDSSGNAVKGDCIRINCNDSLLWSQSRLIAGIGLKDIMVVETDDVILVAQKGESQYVREIVNTLKARGRREVDEHTTIYYKWGQAALLNEGPGYCMRKLTINPGGVLPVRMHYHRAVHWIVTRGAAFIGIDGENRMMHGNESVFIPMTTPYSLENPGKVPLIIIEVASGEYLADDDVEYMDNTK</sequence>
<dbReference type="CDD" id="cd02213">
    <property type="entry name" value="cupin_PMI_typeII_C"/>
    <property type="match status" value="1"/>
</dbReference>
<dbReference type="GO" id="GO:0005525">
    <property type="term" value="F:GTP binding"/>
    <property type="evidence" value="ECO:0007669"/>
    <property type="project" value="UniProtKB-KW"/>
</dbReference>
<dbReference type="InterPro" id="IPR051161">
    <property type="entry name" value="Mannose-6P_isomerase_type2"/>
</dbReference>
<evidence type="ECO:0000313" key="13">
    <source>
        <dbReference type="Proteomes" id="UP000559117"/>
    </source>
</evidence>
<keyword evidence="4 12" id="KW-0548">Nucleotidyltransferase</keyword>
<dbReference type="Pfam" id="PF22640">
    <property type="entry name" value="ManC_GMP_beta-helix"/>
    <property type="match status" value="1"/>
</dbReference>
<evidence type="ECO:0000256" key="3">
    <source>
        <dbReference type="ARBA" id="ARBA00022679"/>
    </source>
</evidence>
<keyword evidence="5" id="KW-0547">Nucleotide-binding</keyword>
<dbReference type="Gene3D" id="2.60.120.10">
    <property type="entry name" value="Jelly Rolls"/>
    <property type="match status" value="1"/>
</dbReference>
<evidence type="ECO:0000256" key="5">
    <source>
        <dbReference type="ARBA" id="ARBA00022741"/>
    </source>
</evidence>
<dbReference type="InterPro" id="IPR011051">
    <property type="entry name" value="RmlC_Cupin_sf"/>
</dbReference>
<evidence type="ECO:0000313" key="12">
    <source>
        <dbReference type="EMBL" id="MBB5336790.1"/>
    </source>
</evidence>
<dbReference type="InterPro" id="IPR005835">
    <property type="entry name" value="NTP_transferase_dom"/>
</dbReference>
<keyword evidence="13" id="KW-1185">Reference proteome</keyword>
<dbReference type="InterPro" id="IPR014710">
    <property type="entry name" value="RmlC-like_jellyroll"/>
</dbReference>
<dbReference type="FunFam" id="3.90.550.10:FF:000046">
    <property type="entry name" value="Mannose-1-phosphate guanylyltransferase (GDP)"/>
    <property type="match status" value="1"/>
</dbReference>
<evidence type="ECO:0000256" key="8">
    <source>
        <dbReference type="RuleBase" id="RU004190"/>
    </source>
</evidence>
<feature type="domain" description="MannoseP isomerase/GMP-like beta-helix" evidence="11">
    <location>
        <begin position="285"/>
        <end position="338"/>
    </location>
</feature>
<evidence type="ECO:0000256" key="4">
    <source>
        <dbReference type="ARBA" id="ARBA00022695"/>
    </source>
</evidence>
<dbReference type="AlphaFoldDB" id="A0A840UKU2"/>
<keyword evidence="12" id="KW-0413">Isomerase</keyword>
<feature type="domain" description="Nucleotidyl transferase" evidence="9">
    <location>
        <begin position="2"/>
        <end position="276"/>
    </location>
</feature>
<gene>
    <name evidence="12" type="ORF">HNR32_001945</name>
</gene>
<evidence type="ECO:0000256" key="1">
    <source>
        <dbReference type="ARBA" id="ARBA00006115"/>
    </source>
</evidence>
<dbReference type="InterPro" id="IPR029044">
    <property type="entry name" value="Nucleotide-diphossugar_trans"/>
</dbReference>
<comment type="similarity">
    <text evidence="1 8">Belongs to the mannose-6-phosphate isomerase type 2 family.</text>
</comment>
<feature type="domain" description="Mannose-6-phosphate isomerase type II C-terminal" evidence="10">
    <location>
        <begin position="342"/>
        <end position="455"/>
    </location>
</feature>
<evidence type="ECO:0000259" key="10">
    <source>
        <dbReference type="Pfam" id="PF01050"/>
    </source>
</evidence>
<name>A0A840UKU2_9FIRM</name>
<dbReference type="Proteomes" id="UP000559117">
    <property type="component" value="Unassembled WGS sequence"/>
</dbReference>
<dbReference type="RefSeq" id="WP_183862046.1">
    <property type="nucleotide sequence ID" value="NZ_JACHFH010000024.1"/>
</dbReference>
<dbReference type="GO" id="GO:0016853">
    <property type="term" value="F:isomerase activity"/>
    <property type="evidence" value="ECO:0007669"/>
    <property type="project" value="UniProtKB-KW"/>
</dbReference>
<dbReference type="SUPFAM" id="SSF53448">
    <property type="entry name" value="Nucleotide-diphospho-sugar transferases"/>
    <property type="match status" value="1"/>
</dbReference>
<dbReference type="InterPro" id="IPR049577">
    <property type="entry name" value="GMPP_N"/>
</dbReference>
<dbReference type="GO" id="GO:0009298">
    <property type="term" value="P:GDP-mannose biosynthetic process"/>
    <property type="evidence" value="ECO:0007669"/>
    <property type="project" value="TreeGrafter"/>
</dbReference>
<dbReference type="GO" id="GO:0000271">
    <property type="term" value="P:polysaccharide biosynthetic process"/>
    <property type="evidence" value="ECO:0007669"/>
    <property type="project" value="InterPro"/>
</dbReference>
<dbReference type="Gene3D" id="3.90.550.10">
    <property type="entry name" value="Spore Coat Polysaccharide Biosynthesis Protein SpsA, Chain A"/>
    <property type="match status" value="1"/>
</dbReference>
<dbReference type="InterPro" id="IPR054566">
    <property type="entry name" value="ManC/GMP-like_b-helix"/>
</dbReference>
<reference evidence="12 13" key="1">
    <citation type="submission" date="2020-08" db="EMBL/GenBank/DDBJ databases">
        <title>Genomic Encyclopedia of Type Strains, Phase IV (KMG-IV): sequencing the most valuable type-strain genomes for metagenomic binning, comparative biology and taxonomic classification.</title>
        <authorList>
            <person name="Goeker M."/>
        </authorList>
    </citation>
    <scope>NUCLEOTIDE SEQUENCE [LARGE SCALE GENOMIC DNA]</scope>
    <source>
        <strain evidence="12 13">DSM 24661</strain>
    </source>
</reference>
<keyword evidence="6" id="KW-0342">GTP-binding</keyword>
<dbReference type="EC" id="2.7.7.13" evidence="2"/>
<evidence type="ECO:0000256" key="6">
    <source>
        <dbReference type="ARBA" id="ARBA00023134"/>
    </source>
</evidence>
<evidence type="ECO:0000256" key="7">
    <source>
        <dbReference type="ARBA" id="ARBA00047343"/>
    </source>
</evidence>
<dbReference type="EMBL" id="JACHFH010000024">
    <property type="protein sequence ID" value="MBB5336790.1"/>
    <property type="molecule type" value="Genomic_DNA"/>
</dbReference>
<dbReference type="PANTHER" id="PTHR46390">
    <property type="entry name" value="MANNOSE-1-PHOSPHATE GUANYLYLTRANSFERASE"/>
    <property type="match status" value="1"/>
</dbReference>
<dbReference type="PANTHER" id="PTHR46390:SF1">
    <property type="entry name" value="MANNOSE-1-PHOSPHATE GUANYLYLTRANSFERASE"/>
    <property type="match status" value="1"/>
</dbReference>
<evidence type="ECO:0000259" key="9">
    <source>
        <dbReference type="Pfam" id="PF00483"/>
    </source>
</evidence>
<organism evidence="12 13">
    <name type="scientific">Pectinatus brassicae</name>
    <dbReference type="NCBI Taxonomy" id="862415"/>
    <lineage>
        <taxon>Bacteria</taxon>
        <taxon>Bacillati</taxon>
        <taxon>Bacillota</taxon>
        <taxon>Negativicutes</taxon>
        <taxon>Selenomonadales</taxon>
        <taxon>Selenomonadaceae</taxon>
        <taxon>Pectinatus</taxon>
    </lineage>
</organism>
<dbReference type="Pfam" id="PF01050">
    <property type="entry name" value="MannoseP_isomer"/>
    <property type="match status" value="1"/>
</dbReference>
<evidence type="ECO:0000259" key="11">
    <source>
        <dbReference type="Pfam" id="PF22640"/>
    </source>
</evidence>
<dbReference type="CDD" id="cd02509">
    <property type="entry name" value="GDP-M1P_Guanylyltransferase"/>
    <property type="match status" value="1"/>
</dbReference>
<comment type="catalytic activity">
    <reaction evidence="7">
        <text>alpha-D-mannose 1-phosphate + GTP + H(+) = GDP-alpha-D-mannose + diphosphate</text>
        <dbReference type="Rhea" id="RHEA:15229"/>
        <dbReference type="ChEBI" id="CHEBI:15378"/>
        <dbReference type="ChEBI" id="CHEBI:33019"/>
        <dbReference type="ChEBI" id="CHEBI:37565"/>
        <dbReference type="ChEBI" id="CHEBI:57527"/>
        <dbReference type="ChEBI" id="CHEBI:58409"/>
        <dbReference type="EC" id="2.7.7.13"/>
    </reaction>
</comment>
<dbReference type="GO" id="GO:0004475">
    <property type="term" value="F:mannose-1-phosphate guanylyltransferase (GTP) activity"/>
    <property type="evidence" value="ECO:0007669"/>
    <property type="project" value="UniProtKB-EC"/>
</dbReference>
<proteinExistence type="inferred from homology"/>
<keyword evidence="3 12" id="KW-0808">Transferase</keyword>
<dbReference type="InterPro" id="IPR001538">
    <property type="entry name" value="Man6P_isomerase-2_C"/>
</dbReference>